<dbReference type="OrthoDB" id="9809549at2"/>
<name>A0A2N3UD10_9BACT</name>
<dbReference type="Pfam" id="PF12146">
    <property type="entry name" value="Hydrolase_4"/>
    <property type="match status" value="1"/>
</dbReference>
<evidence type="ECO:0000259" key="1">
    <source>
        <dbReference type="Pfam" id="PF12146"/>
    </source>
</evidence>
<protein>
    <recommendedName>
        <fullName evidence="1">Serine aminopeptidase S33 domain-containing protein</fullName>
    </recommendedName>
</protein>
<comment type="caution">
    <text evidence="2">The sequence shown here is derived from an EMBL/GenBank/DDBJ whole genome shotgun (WGS) entry which is preliminary data.</text>
</comment>
<evidence type="ECO:0000313" key="3">
    <source>
        <dbReference type="Proteomes" id="UP000233782"/>
    </source>
</evidence>
<dbReference type="SUPFAM" id="SSF53474">
    <property type="entry name" value="alpha/beta-Hydrolases"/>
    <property type="match status" value="1"/>
</dbReference>
<feature type="domain" description="Serine aminopeptidase S33" evidence="1">
    <location>
        <begin position="199"/>
        <end position="289"/>
    </location>
</feature>
<dbReference type="AlphaFoldDB" id="A0A2N3UD10"/>
<evidence type="ECO:0000313" key="2">
    <source>
        <dbReference type="EMBL" id="PKV67243.1"/>
    </source>
</evidence>
<dbReference type="Proteomes" id="UP000233782">
    <property type="component" value="Unassembled WGS sequence"/>
</dbReference>
<organism evidence="2 3">
    <name type="scientific">Pontibacter ramchanderi</name>
    <dbReference type="NCBI Taxonomy" id="1179743"/>
    <lineage>
        <taxon>Bacteria</taxon>
        <taxon>Pseudomonadati</taxon>
        <taxon>Bacteroidota</taxon>
        <taxon>Cytophagia</taxon>
        <taxon>Cytophagales</taxon>
        <taxon>Hymenobacteraceae</taxon>
        <taxon>Pontibacter</taxon>
    </lineage>
</organism>
<dbReference type="GO" id="GO:0052689">
    <property type="term" value="F:carboxylic ester hydrolase activity"/>
    <property type="evidence" value="ECO:0007669"/>
    <property type="project" value="TreeGrafter"/>
</dbReference>
<keyword evidence="3" id="KW-1185">Reference proteome</keyword>
<dbReference type="Gene3D" id="3.40.50.1820">
    <property type="entry name" value="alpha/beta hydrolase"/>
    <property type="match status" value="1"/>
</dbReference>
<dbReference type="InterPro" id="IPR053145">
    <property type="entry name" value="AB_hydrolase_Est10"/>
</dbReference>
<sequence>MKPHPRKLLIFFVFSLLNIPLNLVAQLLPAGMWAGDLDLGGPAPIKLIIDFNPKVATTAKALLSIPASGLHDLRAEQVELGSDSLRLRFTDHGATYKFALKSDGTQMQGMFTVVSAGFKTPLTLKETDLHAFRPERPQTPQAPFSYAIMPVEFKGGDPGIVLRGTITAPKGKKPVPGVILLSGSGAHNRDSEQFYHKTFMVLADELTKRGFAVLRYDERGVGESSGTFGGNFTKDFARDAAAAVNTLRTDSRLKVKDIYVIGHSEGSLVAQILAAEDTSIAGVIFMAGVGLNGLESQKLSHRTMLRKRGNSDEAIDNMTDFIAQSKAYETIATASDPAAARLTFNEWYKINISTDTSYSSMYIERYLDPWYFHHLRFDPAPYLCKVKAPVLAVSGTNDSQTPAEPNLAGIKAGLAAGGNTNFTEVILPKLNHFMQTSVTGTYDEPFALEETFSPTALKVMGDWLEQQADIVEKAQAIRESK</sequence>
<dbReference type="InterPro" id="IPR022742">
    <property type="entry name" value="Hydrolase_4"/>
</dbReference>
<dbReference type="PANTHER" id="PTHR43265">
    <property type="entry name" value="ESTERASE ESTD"/>
    <property type="match status" value="1"/>
</dbReference>
<dbReference type="PANTHER" id="PTHR43265:SF1">
    <property type="entry name" value="ESTERASE ESTD"/>
    <property type="match status" value="1"/>
</dbReference>
<gene>
    <name evidence="2" type="ORF">BD749_2384</name>
</gene>
<proteinExistence type="predicted"/>
<accession>A0A2N3UD10</accession>
<dbReference type="RefSeq" id="WP_101444500.1">
    <property type="nucleotide sequence ID" value="NZ_PJMU01000002.1"/>
</dbReference>
<reference evidence="2 3" key="1">
    <citation type="submission" date="2017-12" db="EMBL/GenBank/DDBJ databases">
        <title>Genomic Encyclopedia of Type Strains, Phase III (KMG-III): the genomes of soil and plant-associated and newly described type strains.</title>
        <authorList>
            <person name="Whitman W."/>
        </authorList>
    </citation>
    <scope>NUCLEOTIDE SEQUENCE [LARGE SCALE GENOMIC DNA]</scope>
    <source>
        <strain evidence="2 3">LP43</strain>
    </source>
</reference>
<dbReference type="EMBL" id="PJMU01000002">
    <property type="protein sequence ID" value="PKV67243.1"/>
    <property type="molecule type" value="Genomic_DNA"/>
</dbReference>
<dbReference type="InterPro" id="IPR029058">
    <property type="entry name" value="AB_hydrolase_fold"/>
</dbReference>